<dbReference type="CDD" id="cd13919">
    <property type="entry name" value="CuRO_HCO_II_like_5"/>
    <property type="match status" value="1"/>
</dbReference>
<reference evidence="16" key="1">
    <citation type="submission" date="2020-05" db="EMBL/GenBank/DDBJ databases">
        <authorList>
            <person name="Chiriac C."/>
            <person name="Salcher M."/>
            <person name="Ghai R."/>
            <person name="Kavagutti S V."/>
        </authorList>
    </citation>
    <scope>NUCLEOTIDE SEQUENCE</scope>
</reference>
<dbReference type="GO" id="GO:0042773">
    <property type="term" value="P:ATP synthesis coupled electron transport"/>
    <property type="evidence" value="ECO:0007669"/>
    <property type="project" value="TreeGrafter"/>
</dbReference>
<dbReference type="InterPro" id="IPR014222">
    <property type="entry name" value="Cyt_c_oxidase_su2"/>
</dbReference>
<dbReference type="SUPFAM" id="SSF49503">
    <property type="entry name" value="Cupredoxins"/>
    <property type="match status" value="1"/>
</dbReference>
<keyword evidence="6 14" id="KW-0812">Transmembrane</keyword>
<dbReference type="SUPFAM" id="SSF81464">
    <property type="entry name" value="Cytochrome c oxidase subunit II-like, transmembrane region"/>
    <property type="match status" value="1"/>
</dbReference>
<name>A0A6J7E8E8_9ZZZZ</name>
<keyword evidence="4" id="KW-0813">Transport</keyword>
<dbReference type="EMBL" id="CAFBLM010000058">
    <property type="protein sequence ID" value="CAB4877545.1"/>
    <property type="molecule type" value="Genomic_DNA"/>
</dbReference>
<evidence type="ECO:0000256" key="7">
    <source>
        <dbReference type="ARBA" id="ARBA00022723"/>
    </source>
</evidence>
<evidence type="ECO:0000256" key="10">
    <source>
        <dbReference type="ARBA" id="ARBA00022989"/>
    </source>
</evidence>
<dbReference type="PROSITE" id="PS00078">
    <property type="entry name" value="COX2"/>
    <property type="match status" value="1"/>
</dbReference>
<dbReference type="GO" id="GO:0005507">
    <property type="term" value="F:copper ion binding"/>
    <property type="evidence" value="ECO:0007669"/>
    <property type="project" value="InterPro"/>
</dbReference>
<evidence type="ECO:0000256" key="3">
    <source>
        <dbReference type="ARBA" id="ARBA00012949"/>
    </source>
</evidence>
<dbReference type="EC" id="7.1.1.9" evidence="3"/>
<feature type="region of interest" description="Disordered" evidence="13">
    <location>
        <begin position="271"/>
        <end position="295"/>
    </location>
</feature>
<evidence type="ECO:0000256" key="8">
    <source>
        <dbReference type="ARBA" id="ARBA00022967"/>
    </source>
</evidence>
<dbReference type="InterPro" id="IPR008972">
    <property type="entry name" value="Cupredoxin"/>
</dbReference>
<evidence type="ECO:0000256" key="9">
    <source>
        <dbReference type="ARBA" id="ARBA00022982"/>
    </source>
</evidence>
<dbReference type="GO" id="GO:0004129">
    <property type="term" value="F:cytochrome-c oxidase activity"/>
    <property type="evidence" value="ECO:0007669"/>
    <property type="project" value="UniProtKB-EC"/>
</dbReference>
<evidence type="ECO:0000256" key="13">
    <source>
        <dbReference type="SAM" id="MobiDB-lite"/>
    </source>
</evidence>
<dbReference type="Gene3D" id="2.60.40.420">
    <property type="entry name" value="Cupredoxins - blue copper proteins"/>
    <property type="match status" value="1"/>
</dbReference>
<keyword evidence="9" id="KW-0249">Electron transport</keyword>
<keyword evidence="12 14" id="KW-0472">Membrane</keyword>
<dbReference type="GO" id="GO:0016491">
    <property type="term" value="F:oxidoreductase activity"/>
    <property type="evidence" value="ECO:0007669"/>
    <property type="project" value="InterPro"/>
</dbReference>
<accession>A0A6J7E8E8</accession>
<evidence type="ECO:0000256" key="4">
    <source>
        <dbReference type="ARBA" id="ARBA00022448"/>
    </source>
</evidence>
<protein>
    <recommendedName>
        <fullName evidence="3">cytochrome-c oxidase</fullName>
        <ecNumber evidence="3">7.1.1.9</ecNumber>
    </recommendedName>
</protein>
<evidence type="ECO:0000256" key="14">
    <source>
        <dbReference type="SAM" id="Phobius"/>
    </source>
</evidence>
<organism evidence="16">
    <name type="scientific">freshwater metagenome</name>
    <dbReference type="NCBI Taxonomy" id="449393"/>
    <lineage>
        <taxon>unclassified sequences</taxon>
        <taxon>metagenomes</taxon>
        <taxon>ecological metagenomes</taxon>
    </lineage>
</organism>
<dbReference type="AlphaFoldDB" id="A0A6J7E8E8"/>
<dbReference type="NCBIfam" id="TIGR02866">
    <property type="entry name" value="CoxB"/>
    <property type="match status" value="1"/>
</dbReference>
<evidence type="ECO:0000256" key="11">
    <source>
        <dbReference type="ARBA" id="ARBA00023008"/>
    </source>
</evidence>
<dbReference type="GO" id="GO:0016020">
    <property type="term" value="C:membrane"/>
    <property type="evidence" value="ECO:0007669"/>
    <property type="project" value="UniProtKB-SubCell"/>
</dbReference>
<keyword evidence="5" id="KW-0679">Respiratory chain</keyword>
<dbReference type="InterPro" id="IPR045187">
    <property type="entry name" value="CcO_II"/>
</dbReference>
<evidence type="ECO:0000313" key="16">
    <source>
        <dbReference type="EMBL" id="CAB4877545.1"/>
    </source>
</evidence>
<dbReference type="PANTHER" id="PTHR22888">
    <property type="entry name" value="CYTOCHROME C OXIDASE, SUBUNIT II"/>
    <property type="match status" value="1"/>
</dbReference>
<comment type="similarity">
    <text evidence="2">Belongs to the cytochrome c oxidase subunit 2 family.</text>
</comment>
<comment type="subcellular location">
    <subcellularLocation>
        <location evidence="1">Membrane</location>
        <topology evidence="1">Multi-pass membrane protein</topology>
    </subcellularLocation>
</comment>
<evidence type="ECO:0000259" key="15">
    <source>
        <dbReference type="PROSITE" id="PS50857"/>
    </source>
</evidence>
<dbReference type="Pfam" id="PF00116">
    <property type="entry name" value="COX2"/>
    <property type="match status" value="1"/>
</dbReference>
<dbReference type="PROSITE" id="PS50857">
    <property type="entry name" value="COX2_CUA"/>
    <property type="match status" value="1"/>
</dbReference>
<sequence>MDANATRTSITRRACFGLSAAILSVTLAGCSAQEMPRLGMPDPATVEGNSMLFLWQTSWIAALIVGAITWGLIAWAVVAYSRRRRPGYPEQTRYNMPIEILYTVLPFIMIGVLFYFTARDESRLTRVSNDYAHTVNVVGFRWAWTFNYVEEKAYDIGVPANSNTNPPTDASYTGPTLWLPVNEKTRFVLSSPDVIHSFFVPAFLFKMDVMPGRNNQFELTPNKLGTYAGKCAELCGIDHSRMLFNVKVVTKKEYLAHIAALKARGQSGQVKSSFNTSKASKGQGFTTVGGKGDVQ</sequence>
<keyword evidence="8" id="KW-1278">Translocase</keyword>
<evidence type="ECO:0000256" key="5">
    <source>
        <dbReference type="ARBA" id="ARBA00022660"/>
    </source>
</evidence>
<dbReference type="Gene3D" id="1.10.287.90">
    <property type="match status" value="1"/>
</dbReference>
<evidence type="ECO:0000256" key="2">
    <source>
        <dbReference type="ARBA" id="ARBA00007866"/>
    </source>
</evidence>
<dbReference type="InterPro" id="IPR036257">
    <property type="entry name" value="Cyt_c_oxidase_su2_TM_sf"/>
</dbReference>
<evidence type="ECO:0000256" key="1">
    <source>
        <dbReference type="ARBA" id="ARBA00004141"/>
    </source>
</evidence>
<keyword evidence="11" id="KW-0186">Copper</keyword>
<evidence type="ECO:0000256" key="12">
    <source>
        <dbReference type="ARBA" id="ARBA00023136"/>
    </source>
</evidence>
<feature type="domain" description="Cytochrome oxidase subunit II copper A binding" evidence="15">
    <location>
        <begin position="130"/>
        <end position="260"/>
    </location>
</feature>
<dbReference type="InterPro" id="IPR001505">
    <property type="entry name" value="Copper_CuA"/>
</dbReference>
<evidence type="ECO:0000256" key="6">
    <source>
        <dbReference type="ARBA" id="ARBA00022692"/>
    </source>
</evidence>
<feature type="transmembrane region" description="Helical" evidence="14">
    <location>
        <begin position="56"/>
        <end position="80"/>
    </location>
</feature>
<feature type="compositionally biased region" description="Polar residues" evidence="13">
    <location>
        <begin position="271"/>
        <end position="286"/>
    </location>
</feature>
<keyword evidence="7" id="KW-0479">Metal-binding</keyword>
<feature type="transmembrane region" description="Helical" evidence="14">
    <location>
        <begin position="100"/>
        <end position="118"/>
    </location>
</feature>
<dbReference type="PANTHER" id="PTHR22888:SF9">
    <property type="entry name" value="CYTOCHROME C OXIDASE SUBUNIT 2"/>
    <property type="match status" value="1"/>
</dbReference>
<dbReference type="PROSITE" id="PS51257">
    <property type="entry name" value="PROKAR_LIPOPROTEIN"/>
    <property type="match status" value="1"/>
</dbReference>
<dbReference type="InterPro" id="IPR002429">
    <property type="entry name" value="CcO_II-like_C"/>
</dbReference>
<keyword evidence="10 14" id="KW-1133">Transmembrane helix</keyword>
<dbReference type="PRINTS" id="PR01166">
    <property type="entry name" value="CYCOXIDASEII"/>
</dbReference>
<proteinExistence type="inferred from homology"/>
<gene>
    <name evidence="16" type="ORF">UFOPK3401_01170</name>
</gene>